<evidence type="ECO:0000313" key="1">
    <source>
        <dbReference type="EMBL" id="TRA91153.1"/>
    </source>
</evidence>
<reference evidence="1 2" key="1">
    <citation type="journal article" date="2019" name="Appl. Microbiol. Biotechnol.">
        <title>Differential efficiency of wild type rhizogenic strains for rol gene transformation of plants.</title>
        <authorList>
            <person name="Desmet S."/>
            <person name="De Keyser E."/>
            <person name="Van Vaerenbergh J."/>
            <person name="Baeyen S."/>
            <person name="Van Huylenbroeck J."/>
            <person name="Geelen D."/>
            <person name="Dhooghe E."/>
        </authorList>
    </citation>
    <scope>NUCLEOTIDE SEQUENCE [LARGE SCALE GENOMIC DNA]</scope>
    <source>
        <strain evidence="1 2">B 4.1</strain>
    </source>
</reference>
<comment type="caution">
    <text evidence="1">The sequence shown here is derived from an EMBL/GenBank/DDBJ whole genome shotgun (WGS) entry which is preliminary data.</text>
</comment>
<dbReference type="AlphaFoldDB" id="A0AA95AJG4"/>
<proteinExistence type="predicted"/>
<sequence>MLTISSAGHTRRCRMHSLWFCCGTCFSQKCDRLRRLFLLKIAHIQKIKLYQSSEHMQAQNEKKFQFITEWLATTLQFYL</sequence>
<evidence type="ECO:0000313" key="2">
    <source>
        <dbReference type="Proteomes" id="UP000320858"/>
    </source>
</evidence>
<protein>
    <submittedName>
        <fullName evidence="1">Uncharacterized protein</fullName>
    </submittedName>
</protein>
<gene>
    <name evidence="1" type="ORF">EXN24_06535</name>
</gene>
<dbReference type="Proteomes" id="UP000320858">
    <property type="component" value="Unassembled WGS sequence"/>
</dbReference>
<accession>A0AA95AJG4</accession>
<organism evidence="1 2">
    <name type="scientific">Rhizobium rhizogenes</name>
    <name type="common">Agrobacterium rhizogenes</name>
    <dbReference type="NCBI Taxonomy" id="359"/>
    <lineage>
        <taxon>Bacteria</taxon>
        <taxon>Pseudomonadati</taxon>
        <taxon>Pseudomonadota</taxon>
        <taxon>Alphaproteobacteria</taxon>
        <taxon>Hyphomicrobiales</taxon>
        <taxon>Rhizobiaceae</taxon>
        <taxon>Rhizobium/Agrobacterium group</taxon>
        <taxon>Rhizobium</taxon>
    </lineage>
</organism>
<dbReference type="EMBL" id="SGOB01000001">
    <property type="protein sequence ID" value="TRA91153.1"/>
    <property type="molecule type" value="Genomic_DNA"/>
</dbReference>
<name>A0AA95AJG4_RHIRH</name>